<proteinExistence type="evidence at transcript level"/>
<evidence type="ECO:0000313" key="4">
    <source>
        <dbReference type="EMBL" id="ACN34893.1"/>
    </source>
</evidence>
<dbReference type="InterPro" id="IPR015797">
    <property type="entry name" value="NUDIX_hydrolase-like_dom_sf"/>
</dbReference>
<sequence>MSELPIWIPWAVYGLVCKLSYFHKPVVNVTGMPCRDFFMFVFLLQGGWENDETVEEAAAREAIEEAGVRGDIVHFLGSYDFKSKTHQDACCPEGMCRAAVFALHVKEELNSWPEQSTRQRTWLTVPEAASRCRYQWMEEALLTGFSDWHDKWSIGDGGGGGANCVTRPNC</sequence>
<accession>C0PI77</accession>
<dbReference type="SUPFAM" id="SSF55811">
    <property type="entry name" value="Nudix"/>
    <property type="match status" value="1"/>
</dbReference>
<organism evidence="4">
    <name type="scientific">Zea mays</name>
    <name type="common">Maize</name>
    <dbReference type="NCBI Taxonomy" id="4577"/>
    <lineage>
        <taxon>Eukaryota</taxon>
        <taxon>Viridiplantae</taxon>
        <taxon>Streptophyta</taxon>
        <taxon>Embryophyta</taxon>
        <taxon>Tracheophyta</taxon>
        <taxon>Spermatophyta</taxon>
        <taxon>Magnoliopsida</taxon>
        <taxon>Liliopsida</taxon>
        <taxon>Poales</taxon>
        <taxon>Poaceae</taxon>
        <taxon>PACMAD clade</taxon>
        <taxon>Panicoideae</taxon>
        <taxon>Andropogonodae</taxon>
        <taxon>Andropogoneae</taxon>
        <taxon>Tripsacinae</taxon>
        <taxon>Zea</taxon>
    </lineage>
</organism>
<reference evidence="4" key="1">
    <citation type="journal article" date="2009" name="PLoS Genet.">
        <title>Sequencing, mapping, and analysis of 27,455 maize full-length cDNAs.</title>
        <authorList>
            <person name="Soderlund C."/>
            <person name="Descour A."/>
            <person name="Kudrna D."/>
            <person name="Bomhoff M."/>
            <person name="Boyd L."/>
            <person name="Currie J."/>
            <person name="Angelova A."/>
            <person name="Collura K."/>
            <person name="Wissotski M."/>
            <person name="Ashley E."/>
            <person name="Morrow D."/>
            <person name="Fernandes J."/>
            <person name="Walbot V."/>
            <person name="Yu Y."/>
        </authorList>
    </citation>
    <scope>NUCLEOTIDE SEQUENCE</scope>
    <source>
        <strain evidence="4">B73</strain>
    </source>
</reference>
<dbReference type="GO" id="GO:0046872">
    <property type="term" value="F:metal ion binding"/>
    <property type="evidence" value="ECO:0007669"/>
    <property type="project" value="UniProtKB-KW"/>
</dbReference>
<dbReference type="InterPro" id="IPR020084">
    <property type="entry name" value="NUDIX_hydrolase_CS"/>
</dbReference>
<dbReference type="PROSITE" id="PS51462">
    <property type="entry name" value="NUDIX"/>
    <property type="match status" value="1"/>
</dbReference>
<keyword evidence="2" id="KW-0378">Hydrolase</keyword>
<dbReference type="InterPro" id="IPR000086">
    <property type="entry name" value="NUDIX_hydrolase_dom"/>
</dbReference>
<dbReference type="Pfam" id="PF00293">
    <property type="entry name" value="NUDIX"/>
    <property type="match status" value="1"/>
</dbReference>
<dbReference type="PANTHER" id="PTHR12629">
    <property type="entry name" value="DIPHOSPHOINOSITOL POLYPHOSPHATE PHOSPHOHYDROLASE"/>
    <property type="match status" value="1"/>
</dbReference>
<evidence type="ECO:0000256" key="2">
    <source>
        <dbReference type="ARBA" id="ARBA00022801"/>
    </source>
</evidence>
<dbReference type="ExpressionAtlas" id="C0PI77">
    <property type="expression patterns" value="baseline and differential"/>
</dbReference>
<evidence type="ECO:0000256" key="1">
    <source>
        <dbReference type="ARBA" id="ARBA00022723"/>
    </source>
</evidence>
<dbReference type="EMBL" id="BT067996">
    <property type="protein sequence ID" value="ACN34893.1"/>
    <property type="molecule type" value="mRNA"/>
</dbReference>
<feature type="domain" description="Nudix hydrolase" evidence="3">
    <location>
        <begin position="1"/>
        <end position="145"/>
    </location>
</feature>
<dbReference type="PANTHER" id="PTHR12629:SF0">
    <property type="entry name" value="DIPHOSPHOINOSITOL-POLYPHOSPHATE DIPHOSPHATASE"/>
    <property type="match status" value="1"/>
</dbReference>
<dbReference type="GO" id="GO:0016787">
    <property type="term" value="F:hydrolase activity"/>
    <property type="evidence" value="ECO:0007669"/>
    <property type="project" value="UniProtKB-KW"/>
</dbReference>
<name>C0PI77_MAIZE</name>
<keyword evidence="1" id="KW-0479">Metal-binding</keyword>
<protein>
    <recommendedName>
        <fullName evidence="3">Nudix hydrolase domain-containing protein</fullName>
    </recommendedName>
</protein>
<dbReference type="Gene3D" id="3.90.79.10">
    <property type="entry name" value="Nucleoside Triphosphate Pyrophosphohydrolase"/>
    <property type="match status" value="1"/>
</dbReference>
<dbReference type="AlphaFoldDB" id="C0PI77"/>
<dbReference type="PROSITE" id="PS00893">
    <property type="entry name" value="NUDIX_BOX"/>
    <property type="match status" value="1"/>
</dbReference>
<evidence type="ECO:0000259" key="3">
    <source>
        <dbReference type="PROSITE" id="PS51462"/>
    </source>
</evidence>